<keyword evidence="4 7" id="KW-0472">Membrane</keyword>
<organism evidence="9 10">
    <name type="scientific">Chelydra serpentina</name>
    <name type="common">Snapping turtle</name>
    <name type="synonym">Testudo serpentina</name>
    <dbReference type="NCBI Taxonomy" id="8475"/>
    <lineage>
        <taxon>Eukaryota</taxon>
        <taxon>Metazoa</taxon>
        <taxon>Chordata</taxon>
        <taxon>Craniata</taxon>
        <taxon>Vertebrata</taxon>
        <taxon>Euteleostomi</taxon>
        <taxon>Archelosauria</taxon>
        <taxon>Testudinata</taxon>
        <taxon>Testudines</taxon>
        <taxon>Cryptodira</taxon>
        <taxon>Durocryptodira</taxon>
        <taxon>Americhelydia</taxon>
        <taxon>Chelydroidea</taxon>
        <taxon>Chelydridae</taxon>
        <taxon>Chelydra</taxon>
    </lineage>
</organism>
<accession>A0A8C3SIS6</accession>
<evidence type="ECO:0000256" key="1">
    <source>
        <dbReference type="ARBA" id="ARBA00004370"/>
    </source>
</evidence>
<keyword evidence="6" id="KW-0393">Immunoglobulin domain</keyword>
<dbReference type="InterPro" id="IPR050504">
    <property type="entry name" value="IgSF_BTN/MOG"/>
</dbReference>
<dbReference type="GO" id="GO:0005102">
    <property type="term" value="F:signaling receptor binding"/>
    <property type="evidence" value="ECO:0007669"/>
    <property type="project" value="TreeGrafter"/>
</dbReference>
<evidence type="ECO:0000256" key="4">
    <source>
        <dbReference type="ARBA" id="ARBA00023136"/>
    </source>
</evidence>
<evidence type="ECO:0000313" key="9">
    <source>
        <dbReference type="Ensembl" id="ENSCSRP00000015481.1"/>
    </source>
</evidence>
<evidence type="ECO:0000256" key="2">
    <source>
        <dbReference type="ARBA" id="ARBA00022692"/>
    </source>
</evidence>
<evidence type="ECO:0000256" key="7">
    <source>
        <dbReference type="SAM" id="Phobius"/>
    </source>
</evidence>
<dbReference type="InterPro" id="IPR007110">
    <property type="entry name" value="Ig-like_dom"/>
</dbReference>
<dbReference type="GO" id="GO:0001817">
    <property type="term" value="P:regulation of cytokine production"/>
    <property type="evidence" value="ECO:0007669"/>
    <property type="project" value="TreeGrafter"/>
</dbReference>
<keyword evidence="2 7" id="KW-0812">Transmembrane</keyword>
<dbReference type="Gene3D" id="2.60.40.10">
    <property type="entry name" value="Immunoglobulins"/>
    <property type="match status" value="1"/>
</dbReference>
<dbReference type="SMART" id="SM00409">
    <property type="entry name" value="IG"/>
    <property type="match status" value="1"/>
</dbReference>
<dbReference type="SMART" id="SM00406">
    <property type="entry name" value="IGv"/>
    <property type="match status" value="1"/>
</dbReference>
<dbReference type="GO" id="GO:0009897">
    <property type="term" value="C:external side of plasma membrane"/>
    <property type="evidence" value="ECO:0007669"/>
    <property type="project" value="TreeGrafter"/>
</dbReference>
<feature type="transmembrane region" description="Helical" evidence="7">
    <location>
        <begin position="6"/>
        <end position="29"/>
    </location>
</feature>
<evidence type="ECO:0000313" key="10">
    <source>
        <dbReference type="Proteomes" id="UP000694403"/>
    </source>
</evidence>
<protein>
    <recommendedName>
        <fullName evidence="8">Ig-like domain-containing protein</fullName>
    </recommendedName>
</protein>
<reference evidence="9" key="1">
    <citation type="submission" date="2025-08" db="UniProtKB">
        <authorList>
            <consortium name="Ensembl"/>
        </authorList>
    </citation>
    <scope>IDENTIFICATION</scope>
</reference>
<keyword evidence="5" id="KW-1015">Disulfide bond</keyword>
<proteinExistence type="predicted"/>
<evidence type="ECO:0000259" key="8">
    <source>
        <dbReference type="PROSITE" id="PS50835"/>
    </source>
</evidence>
<dbReference type="Proteomes" id="UP000694403">
    <property type="component" value="Unplaced"/>
</dbReference>
<dbReference type="CDD" id="cd05713">
    <property type="entry name" value="IgV_MOG_like"/>
    <property type="match status" value="1"/>
</dbReference>
<evidence type="ECO:0000256" key="6">
    <source>
        <dbReference type="ARBA" id="ARBA00023319"/>
    </source>
</evidence>
<dbReference type="PANTHER" id="PTHR24100">
    <property type="entry name" value="BUTYROPHILIN"/>
    <property type="match status" value="1"/>
</dbReference>
<dbReference type="SUPFAM" id="SSF48726">
    <property type="entry name" value="Immunoglobulin"/>
    <property type="match status" value="1"/>
</dbReference>
<evidence type="ECO:0000256" key="3">
    <source>
        <dbReference type="ARBA" id="ARBA00022989"/>
    </source>
</evidence>
<keyword evidence="3 7" id="KW-1133">Transmembrane helix</keyword>
<evidence type="ECO:0000256" key="5">
    <source>
        <dbReference type="ARBA" id="ARBA00023157"/>
    </source>
</evidence>
<dbReference type="InterPro" id="IPR003599">
    <property type="entry name" value="Ig_sub"/>
</dbReference>
<dbReference type="Ensembl" id="ENSCSRT00000016143.1">
    <property type="protein sequence ID" value="ENSCSRP00000015481.1"/>
    <property type="gene ID" value="ENSCSRG00000011825.1"/>
</dbReference>
<dbReference type="PROSITE" id="PS50835">
    <property type="entry name" value="IG_LIKE"/>
    <property type="match status" value="1"/>
</dbReference>
<dbReference type="AlphaFoldDB" id="A0A8C3SIS6"/>
<dbReference type="Pfam" id="PF07686">
    <property type="entry name" value="V-set"/>
    <property type="match status" value="1"/>
</dbReference>
<feature type="domain" description="Ig-like" evidence="8">
    <location>
        <begin position="21"/>
        <end position="142"/>
    </location>
</feature>
<keyword evidence="10" id="KW-1185">Reference proteome</keyword>
<dbReference type="InterPro" id="IPR036179">
    <property type="entry name" value="Ig-like_dom_sf"/>
</dbReference>
<dbReference type="InterPro" id="IPR013783">
    <property type="entry name" value="Ig-like_fold"/>
</dbReference>
<dbReference type="GO" id="GO:0050852">
    <property type="term" value="P:T cell receptor signaling pathway"/>
    <property type="evidence" value="ECO:0007669"/>
    <property type="project" value="TreeGrafter"/>
</dbReference>
<dbReference type="PANTHER" id="PTHR24100:SF149">
    <property type="entry name" value="BG-LIKE ANTIGEN 1-RELATED"/>
    <property type="match status" value="1"/>
</dbReference>
<dbReference type="InterPro" id="IPR013106">
    <property type="entry name" value="Ig_V-set"/>
</dbReference>
<reference evidence="9" key="2">
    <citation type="submission" date="2025-09" db="UniProtKB">
        <authorList>
            <consortium name="Ensembl"/>
        </authorList>
    </citation>
    <scope>IDENTIFICATION</scope>
</reference>
<name>A0A8C3SIS6_CHESE</name>
<comment type="subcellular location">
    <subcellularLocation>
        <location evidence="1">Membrane</location>
    </subcellularLocation>
</comment>
<sequence length="153" mass="17550">MLQVLFWLSLVLLCRLFLYLPCILVHFLAQFKVVGPNQPVIATVGEVIVLPCHLSPKMSAENMEVTWFRSQLSPFVHRYSDGKDQYGQQMPEYQGRTELLKDGLTNGNIALRIFNIRPSDEGQYSCFVHDEINYEEALLKLNTDTSLGWPRST</sequence>
<dbReference type="FunFam" id="2.60.40.10:FF:000183">
    <property type="entry name" value="Myelin-oligodendrocyte glycoprotein"/>
    <property type="match status" value="1"/>
</dbReference>